<dbReference type="InParanoid" id="D6TUV4"/>
<sequence>MGVLTDFFIATPEDVNDLRRGQLLRDLFPTLEMNNVDSFKVEILAQLVVGNSQELKLKEIRPHFLVLVKGALEEEFRFPDEFNEGDLMDFDLWIERFDPVFVEGLATFPAEQVLPVATQWARQWAAFDGRPVGKDDTESLSALIQQLCQLATSARAEGKQLYLQTCL</sequence>
<evidence type="ECO:0000313" key="2">
    <source>
        <dbReference type="Proteomes" id="UP000004508"/>
    </source>
</evidence>
<dbReference type="EMBL" id="ADVG01000003">
    <property type="protein sequence ID" value="EFH85280.1"/>
    <property type="molecule type" value="Genomic_DNA"/>
</dbReference>
<dbReference type="AlphaFoldDB" id="D6TUV4"/>
<comment type="caution">
    <text evidence="1">The sequence shown here is derived from an EMBL/GenBank/DDBJ whole genome shotgun (WGS) entry which is preliminary data.</text>
</comment>
<keyword evidence="2" id="KW-1185">Reference proteome</keyword>
<organism evidence="1 2">
    <name type="scientific">Ktedonobacter racemifer DSM 44963</name>
    <dbReference type="NCBI Taxonomy" id="485913"/>
    <lineage>
        <taxon>Bacteria</taxon>
        <taxon>Bacillati</taxon>
        <taxon>Chloroflexota</taxon>
        <taxon>Ktedonobacteria</taxon>
        <taxon>Ktedonobacterales</taxon>
        <taxon>Ktedonobacteraceae</taxon>
        <taxon>Ktedonobacter</taxon>
    </lineage>
</organism>
<evidence type="ECO:0000313" key="1">
    <source>
        <dbReference type="EMBL" id="EFH85280.1"/>
    </source>
</evidence>
<reference evidence="1 2" key="1">
    <citation type="journal article" date="2011" name="Stand. Genomic Sci.">
        <title>Non-contiguous finished genome sequence and contextual data of the filamentous soil bacterium Ktedonobacter racemifer type strain (SOSP1-21).</title>
        <authorList>
            <person name="Chang Y.J."/>
            <person name="Land M."/>
            <person name="Hauser L."/>
            <person name="Chertkov O."/>
            <person name="Del Rio T.G."/>
            <person name="Nolan M."/>
            <person name="Copeland A."/>
            <person name="Tice H."/>
            <person name="Cheng J.F."/>
            <person name="Lucas S."/>
            <person name="Han C."/>
            <person name="Goodwin L."/>
            <person name="Pitluck S."/>
            <person name="Ivanova N."/>
            <person name="Ovchinikova G."/>
            <person name="Pati A."/>
            <person name="Chen A."/>
            <person name="Palaniappan K."/>
            <person name="Mavromatis K."/>
            <person name="Liolios K."/>
            <person name="Brettin T."/>
            <person name="Fiebig A."/>
            <person name="Rohde M."/>
            <person name="Abt B."/>
            <person name="Goker M."/>
            <person name="Detter J.C."/>
            <person name="Woyke T."/>
            <person name="Bristow J."/>
            <person name="Eisen J.A."/>
            <person name="Markowitz V."/>
            <person name="Hugenholtz P."/>
            <person name="Kyrpides N.C."/>
            <person name="Klenk H.P."/>
            <person name="Lapidus A."/>
        </authorList>
    </citation>
    <scope>NUCLEOTIDE SEQUENCE [LARGE SCALE GENOMIC DNA]</scope>
    <source>
        <strain evidence="2">DSM 44963</strain>
    </source>
</reference>
<gene>
    <name evidence="1" type="ORF">Krac_6464</name>
</gene>
<dbReference type="Proteomes" id="UP000004508">
    <property type="component" value="Unassembled WGS sequence"/>
</dbReference>
<dbReference type="RefSeq" id="WP_007917435.1">
    <property type="nucleotide sequence ID" value="NZ_ADVG01000003.1"/>
</dbReference>
<dbReference type="OrthoDB" id="192506at2"/>
<proteinExistence type="predicted"/>
<protein>
    <submittedName>
        <fullName evidence="1">Uncharacterized protein</fullName>
    </submittedName>
</protein>
<accession>D6TUV4</accession>
<name>D6TUV4_KTERA</name>